<keyword evidence="1" id="KW-0472">Membrane</keyword>
<dbReference type="EMBL" id="VLKN01000001">
    <property type="protein sequence ID" value="TWI06217.1"/>
    <property type="molecule type" value="Genomic_DNA"/>
</dbReference>
<keyword evidence="1" id="KW-1133">Transmembrane helix</keyword>
<evidence type="ECO:0000313" key="3">
    <source>
        <dbReference type="Proteomes" id="UP000315167"/>
    </source>
</evidence>
<dbReference type="Proteomes" id="UP000315167">
    <property type="component" value="Unassembled WGS sequence"/>
</dbReference>
<protein>
    <submittedName>
        <fullName evidence="2">Prepilin-type N-terminal cleavage/methylation domain-containing protein</fullName>
    </submittedName>
</protein>
<keyword evidence="3" id="KW-1185">Reference proteome</keyword>
<name>A0A562LF33_9GAMM</name>
<evidence type="ECO:0000256" key="1">
    <source>
        <dbReference type="SAM" id="Phobius"/>
    </source>
</evidence>
<dbReference type="PROSITE" id="PS00409">
    <property type="entry name" value="PROKAR_NTER_METHYL"/>
    <property type="match status" value="1"/>
</dbReference>
<feature type="transmembrane region" description="Helical" evidence="1">
    <location>
        <begin position="26"/>
        <end position="46"/>
    </location>
</feature>
<evidence type="ECO:0000313" key="2">
    <source>
        <dbReference type="EMBL" id="TWI06217.1"/>
    </source>
</evidence>
<reference evidence="2 3" key="1">
    <citation type="journal article" date="2015" name="Stand. Genomic Sci.">
        <title>Genomic Encyclopedia of Bacterial and Archaeal Type Strains, Phase III: the genomes of soil and plant-associated and newly described type strains.</title>
        <authorList>
            <person name="Whitman W.B."/>
            <person name="Woyke T."/>
            <person name="Klenk H.P."/>
            <person name="Zhou Y."/>
            <person name="Lilburn T.G."/>
            <person name="Beck B.J."/>
            <person name="De Vos P."/>
            <person name="Vandamme P."/>
            <person name="Eisen J.A."/>
            <person name="Garrity G."/>
            <person name="Hugenholtz P."/>
            <person name="Kyrpides N.C."/>
        </authorList>
    </citation>
    <scope>NUCLEOTIDE SEQUENCE [LARGE SCALE GENOMIC DNA]</scope>
    <source>
        <strain evidence="2 3">CGMCC 1.10821</strain>
    </source>
</reference>
<sequence>MHITDAPQETDMPLQRHCRRSRHTSGFTLVEMSVVLVIIALVVGAMTVGRDVYRSAAAERLSHDFVQAWVLAYQHHVDGAGVVPGDNFDNPSGRVNNGLNNFLCDDNLLNAMLARGVTLPAGRAEGLNNRYVYQDSRGQPHELRACFGAVQWSEPQGSVGNYGTRTRNVLRLEGLTPELARLLDSKVDGGIDARHGQWREAGMHDANVAAASPWSLESDDTMSGFTGPDEQEAEVSAYLRMTQ</sequence>
<dbReference type="AlphaFoldDB" id="A0A562LF33"/>
<organism evidence="2 3">
    <name type="scientific">Luteimonas cucumeris</name>
    <dbReference type="NCBI Taxonomy" id="985012"/>
    <lineage>
        <taxon>Bacteria</taxon>
        <taxon>Pseudomonadati</taxon>
        <taxon>Pseudomonadota</taxon>
        <taxon>Gammaproteobacteria</taxon>
        <taxon>Lysobacterales</taxon>
        <taxon>Lysobacteraceae</taxon>
        <taxon>Luteimonas</taxon>
    </lineage>
</organism>
<dbReference type="NCBIfam" id="TIGR02532">
    <property type="entry name" value="IV_pilin_GFxxxE"/>
    <property type="match status" value="1"/>
</dbReference>
<keyword evidence="1" id="KW-0812">Transmembrane</keyword>
<comment type="caution">
    <text evidence="2">The sequence shown here is derived from an EMBL/GenBank/DDBJ whole genome shotgun (WGS) entry which is preliminary data.</text>
</comment>
<accession>A0A562LF33</accession>
<dbReference type="Pfam" id="PF07963">
    <property type="entry name" value="N_methyl"/>
    <property type="match status" value="1"/>
</dbReference>
<proteinExistence type="predicted"/>
<gene>
    <name evidence="2" type="ORF">IP90_00482</name>
</gene>
<dbReference type="InterPro" id="IPR012902">
    <property type="entry name" value="N_methyl_site"/>
</dbReference>
<dbReference type="SUPFAM" id="SSF54523">
    <property type="entry name" value="Pili subunits"/>
    <property type="match status" value="1"/>
</dbReference>
<dbReference type="InterPro" id="IPR045584">
    <property type="entry name" value="Pilin-like"/>
</dbReference>